<comment type="caution">
    <text evidence="2">The sequence shown here is derived from an EMBL/GenBank/DDBJ whole genome shotgun (WGS) entry which is preliminary data.</text>
</comment>
<feature type="compositionally biased region" description="Basic and acidic residues" evidence="1">
    <location>
        <begin position="50"/>
        <end position="59"/>
    </location>
</feature>
<proteinExistence type="predicted"/>
<reference evidence="2 3" key="1">
    <citation type="submission" date="2015-01" db="EMBL/GenBank/DDBJ databases">
        <title>Lifestyle Evolution in Cyanobacterial Symbionts of Sponges.</title>
        <authorList>
            <person name="Burgsdorf I."/>
            <person name="Slaby B.M."/>
            <person name="Handley K.M."/>
            <person name="Haber M."/>
            <person name="Blom J."/>
            <person name="Marshall C.W."/>
            <person name="Gilbert J.A."/>
            <person name="Hentschel U."/>
            <person name="Steindler L."/>
        </authorList>
    </citation>
    <scope>NUCLEOTIDE SEQUENCE [LARGE SCALE GENOMIC DNA]</scope>
    <source>
        <strain evidence="2">142</strain>
    </source>
</reference>
<dbReference type="Proteomes" id="UP000035054">
    <property type="component" value="Unassembled WGS sequence"/>
</dbReference>
<organism evidence="2 3">
    <name type="scientific">Candidatus Synechococcus spongiarum 142</name>
    <dbReference type="NCBI Taxonomy" id="1608213"/>
    <lineage>
        <taxon>Bacteria</taxon>
        <taxon>Bacillati</taxon>
        <taxon>Cyanobacteriota</taxon>
        <taxon>Cyanophyceae</taxon>
        <taxon>Synechococcales</taxon>
        <taxon>Synechococcaceae</taxon>
        <taxon>Synechococcus</taxon>
    </lineage>
</organism>
<feature type="compositionally biased region" description="Polar residues" evidence="1">
    <location>
        <begin position="60"/>
        <end position="69"/>
    </location>
</feature>
<evidence type="ECO:0000313" key="2">
    <source>
        <dbReference type="EMBL" id="KKZ11551.1"/>
    </source>
</evidence>
<dbReference type="AlphaFoldDB" id="A0A6N3X773"/>
<feature type="compositionally biased region" description="Basic and acidic residues" evidence="1">
    <location>
        <begin position="7"/>
        <end position="32"/>
    </location>
</feature>
<accession>A0A6N3X773</accession>
<dbReference type="EMBL" id="JXUO01000278">
    <property type="protein sequence ID" value="KKZ11551.1"/>
    <property type="molecule type" value="Genomic_DNA"/>
</dbReference>
<name>A0A6N3X773_9SYNE</name>
<sequence>MGSAVHGQHEAPLQRRHGCPREFLPRRNDRLQHPHTNGQPLGIHQGHKAKTMERHDHHGSSSQPATALT</sequence>
<feature type="region of interest" description="Disordered" evidence="1">
    <location>
        <begin position="1"/>
        <end position="69"/>
    </location>
</feature>
<protein>
    <submittedName>
        <fullName evidence="2">Uncharacterized protein</fullName>
    </submittedName>
</protein>
<evidence type="ECO:0000313" key="3">
    <source>
        <dbReference type="Proteomes" id="UP000035054"/>
    </source>
</evidence>
<gene>
    <name evidence="2" type="ORF">TH68_08590</name>
</gene>
<evidence type="ECO:0000256" key="1">
    <source>
        <dbReference type="SAM" id="MobiDB-lite"/>
    </source>
</evidence>